<name>A0ABT6ZXZ0_9ACTN</name>
<protein>
    <submittedName>
        <fullName evidence="3">3-oxoacyl-ACP synthase III family protein</fullName>
    </submittedName>
</protein>
<comment type="caution">
    <text evidence="3">The sequence shown here is derived from an EMBL/GenBank/DDBJ whole genome shotgun (WGS) entry which is preliminary data.</text>
</comment>
<accession>A0ABT6ZXZ0</accession>
<dbReference type="Gene3D" id="3.40.47.10">
    <property type="match status" value="2"/>
</dbReference>
<keyword evidence="4" id="KW-1185">Reference proteome</keyword>
<gene>
    <name evidence="3" type="ORF">NMN56_018525</name>
</gene>
<evidence type="ECO:0000313" key="4">
    <source>
        <dbReference type="Proteomes" id="UP001214441"/>
    </source>
</evidence>
<dbReference type="Proteomes" id="UP001214441">
    <property type="component" value="Unassembled WGS sequence"/>
</dbReference>
<organism evidence="3 4">
    <name type="scientific">Streptomyces iconiensis</name>
    <dbReference type="NCBI Taxonomy" id="1384038"/>
    <lineage>
        <taxon>Bacteria</taxon>
        <taxon>Bacillati</taxon>
        <taxon>Actinomycetota</taxon>
        <taxon>Actinomycetes</taxon>
        <taxon>Kitasatosporales</taxon>
        <taxon>Streptomycetaceae</taxon>
        <taxon>Streptomyces</taxon>
    </lineage>
</organism>
<keyword evidence="1" id="KW-0963">Cytoplasm</keyword>
<dbReference type="SUPFAM" id="SSF53901">
    <property type="entry name" value="Thiolase-like"/>
    <property type="match status" value="2"/>
</dbReference>
<dbReference type="InterPro" id="IPR016039">
    <property type="entry name" value="Thiolase-like"/>
</dbReference>
<evidence type="ECO:0000259" key="2">
    <source>
        <dbReference type="Pfam" id="PF08545"/>
    </source>
</evidence>
<evidence type="ECO:0000313" key="3">
    <source>
        <dbReference type="EMBL" id="MDJ1133926.1"/>
    </source>
</evidence>
<evidence type="ECO:0000256" key="1">
    <source>
        <dbReference type="ARBA" id="ARBA00022490"/>
    </source>
</evidence>
<dbReference type="PANTHER" id="PTHR34069:SF2">
    <property type="entry name" value="BETA-KETOACYL-[ACYL-CARRIER-PROTEIN] SYNTHASE III"/>
    <property type="match status" value="1"/>
</dbReference>
<dbReference type="EMBL" id="JANCPR020000017">
    <property type="protein sequence ID" value="MDJ1133926.1"/>
    <property type="molecule type" value="Genomic_DNA"/>
</dbReference>
<dbReference type="RefSeq" id="WP_274041674.1">
    <property type="nucleotide sequence ID" value="NZ_JANCPR020000017.1"/>
</dbReference>
<dbReference type="Pfam" id="PF08545">
    <property type="entry name" value="ACP_syn_III"/>
    <property type="match status" value="1"/>
</dbReference>
<dbReference type="PANTHER" id="PTHR34069">
    <property type="entry name" value="3-OXOACYL-[ACYL-CARRIER-PROTEIN] SYNTHASE 3"/>
    <property type="match status" value="1"/>
</dbReference>
<feature type="domain" description="Beta-ketoacyl-[acyl-carrier-protein] synthase III N-terminal" evidence="2">
    <location>
        <begin position="135"/>
        <end position="210"/>
    </location>
</feature>
<reference evidence="3 4" key="1">
    <citation type="submission" date="2023-05" db="EMBL/GenBank/DDBJ databases">
        <title>Streptantibioticus silvisoli sp. nov., acidotolerant actinomycetes 1 from pine litter.</title>
        <authorList>
            <person name="Swiecimska M."/>
            <person name="Golinska P."/>
            <person name="Sangal V."/>
            <person name="Wachnowicz B."/>
            <person name="Goodfellow M."/>
        </authorList>
    </citation>
    <scope>NUCLEOTIDE SEQUENCE [LARGE SCALE GENOMIC DNA]</scope>
    <source>
        <strain evidence="3 4">DSM 42109</strain>
    </source>
</reference>
<sequence>MAAHPAGRPAGSAARNGRRGAGAVQLAGIGTALPGEPVDNDRLSRRLGIASEWVETFIGTRTRYFAVDLDTGRARWSLEDLCTDAADRALADAGAEPGDVGFIVVATATPDALMPTTATLLADRLGIDGTPAYQLQSGCTGAVQAFALALALLETGAGGDRPLGLVVGGDVCSKHLDLCQDFRELPPGALVNYALFGDGAGAAVVSHGTGRAGSRAVLTRAEHRMSGLGLPPGQRLEWFGAADRHPYRPAATEDYKAIEHRVPAMALEVRDELLDALGWPPESVGHLLPPQLSGRMTERITRELSHGLEWDAVSCVAETGNNGNALVFLQLEKLLGGFGPGRRALGIAIESSKWIKAGFAVEAHHG</sequence>
<dbReference type="InterPro" id="IPR013751">
    <property type="entry name" value="ACP_syn_III_N"/>
</dbReference>
<proteinExistence type="predicted"/>